<dbReference type="Proteomes" id="UP000286954">
    <property type="component" value="Chromosome"/>
</dbReference>
<feature type="compositionally biased region" description="Polar residues" evidence="1">
    <location>
        <begin position="37"/>
        <end position="46"/>
    </location>
</feature>
<gene>
    <name evidence="2" type="ORF">X907_0942</name>
</gene>
<dbReference type="EMBL" id="CP018911">
    <property type="protein sequence ID" value="AZU03482.1"/>
    <property type="molecule type" value="Genomic_DNA"/>
</dbReference>
<feature type="region of interest" description="Disordered" evidence="1">
    <location>
        <begin position="1"/>
        <end position="46"/>
    </location>
</feature>
<organism evidence="2 3">
    <name type="scientific">Glycocaulis alkaliphilus</name>
    <dbReference type="NCBI Taxonomy" id="1434191"/>
    <lineage>
        <taxon>Bacteria</taxon>
        <taxon>Pseudomonadati</taxon>
        <taxon>Pseudomonadota</taxon>
        <taxon>Alphaproteobacteria</taxon>
        <taxon>Maricaulales</taxon>
        <taxon>Maricaulaceae</taxon>
        <taxon>Glycocaulis</taxon>
    </lineage>
</organism>
<dbReference type="KEGG" id="gak:X907_0942"/>
<name>A0A3T0E827_9PROT</name>
<reference evidence="2 3" key="1">
    <citation type="submission" date="2016-12" db="EMBL/GenBank/DDBJ databases">
        <title>The genome of dimorphic prosthecate Glycocaulis alkaliphilus 6b-8t, isolated from crude oil dictates its adaptability in petroleum environments.</title>
        <authorList>
            <person name="Wu X.-L."/>
            <person name="Geng S."/>
        </authorList>
    </citation>
    <scope>NUCLEOTIDE SEQUENCE [LARGE SCALE GENOMIC DNA]</scope>
    <source>
        <strain evidence="2 3">6B-8</strain>
    </source>
</reference>
<accession>A0A3T0E827</accession>
<evidence type="ECO:0000256" key="1">
    <source>
        <dbReference type="SAM" id="MobiDB-lite"/>
    </source>
</evidence>
<evidence type="ECO:0000313" key="3">
    <source>
        <dbReference type="Proteomes" id="UP000286954"/>
    </source>
</evidence>
<sequence length="46" mass="4857">MSWPGLSGPAQAAVRAGVDVSPRSRGEWPEGPRGGIETSSPLRQLR</sequence>
<protein>
    <submittedName>
        <fullName evidence="2">Uncharacterized protein</fullName>
    </submittedName>
</protein>
<proteinExistence type="predicted"/>
<keyword evidence="3" id="KW-1185">Reference proteome</keyword>
<evidence type="ECO:0000313" key="2">
    <source>
        <dbReference type="EMBL" id="AZU03482.1"/>
    </source>
</evidence>
<dbReference type="AlphaFoldDB" id="A0A3T0E827"/>